<gene>
    <name evidence="3" type="ORF">EPL05_12820</name>
</gene>
<sequence length="284" mass="31209">MKTYLVPIDFSEAAFNAAHYAAQLSHQTDVERIILINAYYVSPYESLLPNADMIMLRESEVEEEAGIRIGQLETLKYTLQSRVREGVVIQTRLHHSHLLRAVVDAVAQNSVGLVILGSIGNSTVREKNIGIGSHVIAISKTCPVPVMVVPPAYKYQRINTALVACDFKKVKGSVPAEALHKLLDKRDIKLLVVHAVAKGKQGVANAETLAEETALHQMLKDLKPEYHYISDPEIIKGVLNFAVEKGAQIVIALPHTYSFLQSILHNSISQQLAASSPVPVLLLK</sequence>
<dbReference type="Proteomes" id="UP000286701">
    <property type="component" value="Unassembled WGS sequence"/>
</dbReference>
<accession>A0A3S3UY49</accession>
<evidence type="ECO:0000313" key="3">
    <source>
        <dbReference type="EMBL" id="RWY50950.1"/>
    </source>
</evidence>
<dbReference type="InterPro" id="IPR006016">
    <property type="entry name" value="UspA"/>
</dbReference>
<proteinExistence type="inferred from homology"/>
<comment type="similarity">
    <text evidence="1">Belongs to the universal stress protein A family.</text>
</comment>
<protein>
    <submittedName>
        <fullName evidence="3">Universal stress protein</fullName>
    </submittedName>
</protein>
<dbReference type="OrthoDB" id="9788959at2"/>
<dbReference type="EMBL" id="SBIW01000006">
    <property type="protein sequence ID" value="RWY50950.1"/>
    <property type="molecule type" value="Genomic_DNA"/>
</dbReference>
<keyword evidence="4" id="KW-1185">Reference proteome</keyword>
<feature type="domain" description="UspA" evidence="2">
    <location>
        <begin position="160"/>
        <end position="284"/>
    </location>
</feature>
<dbReference type="Pfam" id="PF00582">
    <property type="entry name" value="Usp"/>
    <property type="match status" value="2"/>
</dbReference>
<evidence type="ECO:0000313" key="4">
    <source>
        <dbReference type="Proteomes" id="UP000286701"/>
    </source>
</evidence>
<evidence type="ECO:0000256" key="1">
    <source>
        <dbReference type="ARBA" id="ARBA00008791"/>
    </source>
</evidence>
<dbReference type="RefSeq" id="WP_128534369.1">
    <property type="nucleotide sequence ID" value="NZ_SBIW01000006.1"/>
</dbReference>
<name>A0A3S3UY49_9SPHI</name>
<dbReference type="PANTHER" id="PTHR46268:SF6">
    <property type="entry name" value="UNIVERSAL STRESS PROTEIN UP12"/>
    <property type="match status" value="1"/>
</dbReference>
<comment type="caution">
    <text evidence="3">The sequence shown here is derived from an EMBL/GenBank/DDBJ whole genome shotgun (WGS) entry which is preliminary data.</text>
</comment>
<dbReference type="PANTHER" id="PTHR46268">
    <property type="entry name" value="STRESS RESPONSE PROTEIN NHAX"/>
    <property type="match status" value="1"/>
</dbReference>
<dbReference type="SUPFAM" id="SSF52402">
    <property type="entry name" value="Adenine nucleotide alpha hydrolases-like"/>
    <property type="match status" value="2"/>
</dbReference>
<dbReference type="Gene3D" id="3.40.50.620">
    <property type="entry name" value="HUPs"/>
    <property type="match status" value="2"/>
</dbReference>
<dbReference type="PRINTS" id="PR01438">
    <property type="entry name" value="UNVRSLSTRESS"/>
</dbReference>
<dbReference type="InterPro" id="IPR006015">
    <property type="entry name" value="Universal_stress_UspA"/>
</dbReference>
<reference evidence="3 4" key="1">
    <citation type="submission" date="2019-01" db="EMBL/GenBank/DDBJ databases">
        <title>Mucilaginibacter antarcticum sp. nov., isolated from antarctic soil.</title>
        <authorList>
            <person name="Yan Y.-Q."/>
            <person name="Du Z.-J."/>
        </authorList>
    </citation>
    <scope>NUCLEOTIDE SEQUENCE [LARGE SCALE GENOMIC DNA]</scope>
    <source>
        <strain evidence="3 4">F01003</strain>
    </source>
</reference>
<dbReference type="AlphaFoldDB" id="A0A3S3UY49"/>
<organism evidence="3 4">
    <name type="scientific">Mucilaginibacter gilvus</name>
    <dbReference type="NCBI Taxonomy" id="2305909"/>
    <lineage>
        <taxon>Bacteria</taxon>
        <taxon>Pseudomonadati</taxon>
        <taxon>Bacteroidota</taxon>
        <taxon>Sphingobacteriia</taxon>
        <taxon>Sphingobacteriales</taxon>
        <taxon>Sphingobacteriaceae</taxon>
        <taxon>Mucilaginibacter</taxon>
    </lineage>
</organism>
<feature type="domain" description="UspA" evidence="2">
    <location>
        <begin position="2"/>
        <end position="150"/>
    </location>
</feature>
<dbReference type="InterPro" id="IPR014729">
    <property type="entry name" value="Rossmann-like_a/b/a_fold"/>
</dbReference>
<evidence type="ECO:0000259" key="2">
    <source>
        <dbReference type="Pfam" id="PF00582"/>
    </source>
</evidence>